<evidence type="ECO:0000256" key="7">
    <source>
        <dbReference type="RuleBase" id="RU362048"/>
    </source>
</evidence>
<feature type="transmembrane region" description="Helical" evidence="7">
    <location>
        <begin position="40"/>
        <end position="58"/>
    </location>
</feature>
<evidence type="ECO:0000313" key="8">
    <source>
        <dbReference type="EMBL" id="QEL13386.1"/>
    </source>
</evidence>
<dbReference type="InterPro" id="IPR002771">
    <property type="entry name" value="Multi_antbiot-R_MarC"/>
</dbReference>
<protein>
    <recommendedName>
        <fullName evidence="7">UPF0056 membrane protein</fullName>
    </recommendedName>
</protein>
<keyword evidence="6 7" id="KW-0472">Membrane</keyword>
<keyword evidence="9" id="KW-1185">Reference proteome</keyword>
<keyword evidence="5 7" id="KW-1133">Transmembrane helix</keyword>
<evidence type="ECO:0000313" key="9">
    <source>
        <dbReference type="Proteomes" id="UP000324974"/>
    </source>
</evidence>
<dbReference type="EMBL" id="CP042425">
    <property type="protein sequence ID" value="QEL13386.1"/>
    <property type="molecule type" value="Genomic_DNA"/>
</dbReference>
<dbReference type="AlphaFoldDB" id="A0A5C1A5X9"/>
<comment type="caution">
    <text evidence="7">Lacks conserved residue(s) required for the propagation of feature annotation.</text>
</comment>
<keyword evidence="3" id="KW-1003">Cell membrane</keyword>
<comment type="subcellular location">
    <subcellularLocation>
        <location evidence="1 7">Cell membrane</location>
        <topology evidence="1 7">Multi-pass membrane protein</topology>
    </subcellularLocation>
</comment>
<organism evidence="8 9">
    <name type="scientific">Limnoglobus roseus</name>
    <dbReference type="NCBI Taxonomy" id="2598579"/>
    <lineage>
        <taxon>Bacteria</taxon>
        <taxon>Pseudomonadati</taxon>
        <taxon>Planctomycetota</taxon>
        <taxon>Planctomycetia</taxon>
        <taxon>Gemmatales</taxon>
        <taxon>Gemmataceae</taxon>
        <taxon>Limnoglobus</taxon>
    </lineage>
</organism>
<feature type="transmembrane region" description="Helical" evidence="7">
    <location>
        <begin position="185"/>
        <end position="208"/>
    </location>
</feature>
<evidence type="ECO:0000256" key="1">
    <source>
        <dbReference type="ARBA" id="ARBA00004651"/>
    </source>
</evidence>
<comment type="similarity">
    <text evidence="2 7">Belongs to the UPF0056 (MarC) family.</text>
</comment>
<dbReference type="RefSeq" id="WP_149108364.1">
    <property type="nucleotide sequence ID" value="NZ_CP042425.1"/>
</dbReference>
<evidence type="ECO:0000256" key="2">
    <source>
        <dbReference type="ARBA" id="ARBA00009784"/>
    </source>
</evidence>
<dbReference type="GO" id="GO:0005886">
    <property type="term" value="C:plasma membrane"/>
    <property type="evidence" value="ECO:0007669"/>
    <property type="project" value="UniProtKB-SubCell"/>
</dbReference>
<dbReference type="PANTHER" id="PTHR33508">
    <property type="entry name" value="UPF0056 MEMBRANE PROTEIN YHCE"/>
    <property type="match status" value="1"/>
</dbReference>
<dbReference type="Proteomes" id="UP000324974">
    <property type="component" value="Chromosome"/>
</dbReference>
<keyword evidence="4 7" id="KW-0812">Transmembrane</keyword>
<feature type="transmembrane region" description="Helical" evidence="7">
    <location>
        <begin position="143"/>
        <end position="164"/>
    </location>
</feature>
<evidence type="ECO:0000256" key="6">
    <source>
        <dbReference type="ARBA" id="ARBA00023136"/>
    </source>
</evidence>
<dbReference type="KEGG" id="lrs:PX52LOC_00240"/>
<sequence length="211" mass="21858">MFDFAVTAFVSILFLVDPPGTVPAFIALTSSYSPARRRRTAFVACLAATLIMMGFALVGNVLFRALGLTLPAFQIAGGLILFLVAIDMVRSETGTAEPQPSDEEATAEAATGEVAITPLAVPLLAGPASLSTVTVLMSRADGVFQTIGLLAAIALTGLVCYGTFRLADPIQRRLGITGIHVLGRILGLVLAGIAVQFVLDGMTAAGLIPKQ</sequence>
<gene>
    <name evidence="8" type="ORF">PX52LOC_00240</name>
</gene>
<evidence type="ECO:0000256" key="4">
    <source>
        <dbReference type="ARBA" id="ARBA00022692"/>
    </source>
</evidence>
<dbReference type="PANTHER" id="PTHR33508:SF1">
    <property type="entry name" value="UPF0056 MEMBRANE PROTEIN YHCE"/>
    <property type="match status" value="1"/>
</dbReference>
<accession>A0A5C1A5X9</accession>
<feature type="transmembrane region" description="Helical" evidence="7">
    <location>
        <begin position="65"/>
        <end position="86"/>
    </location>
</feature>
<reference evidence="9" key="1">
    <citation type="submission" date="2019-08" db="EMBL/GenBank/DDBJ databases">
        <title>Limnoglobus roseus gen. nov., sp. nov., a novel freshwater planctomycete with a giant genome from the family Gemmataceae.</title>
        <authorList>
            <person name="Kulichevskaya I.S."/>
            <person name="Naumoff D.G."/>
            <person name="Miroshnikov K."/>
            <person name="Ivanova A."/>
            <person name="Philippov D.A."/>
            <person name="Hakobyan A."/>
            <person name="Rijpstra I.C."/>
            <person name="Sinninghe Damste J.S."/>
            <person name="Liesack W."/>
            <person name="Dedysh S.N."/>
        </authorList>
    </citation>
    <scope>NUCLEOTIDE SEQUENCE [LARGE SCALE GENOMIC DNA]</scope>
    <source>
        <strain evidence="9">PX52</strain>
    </source>
</reference>
<dbReference type="Pfam" id="PF01914">
    <property type="entry name" value="MarC"/>
    <property type="match status" value="1"/>
</dbReference>
<evidence type="ECO:0000256" key="3">
    <source>
        <dbReference type="ARBA" id="ARBA00022475"/>
    </source>
</evidence>
<dbReference type="NCBIfam" id="TIGR00427">
    <property type="entry name" value="NAAT family transporter"/>
    <property type="match status" value="1"/>
</dbReference>
<dbReference type="OrthoDB" id="21094at2"/>
<proteinExistence type="inferred from homology"/>
<evidence type="ECO:0000256" key="5">
    <source>
        <dbReference type="ARBA" id="ARBA00022989"/>
    </source>
</evidence>
<name>A0A5C1A5X9_9BACT</name>